<organism evidence="1 2">
    <name type="scientific">Massilia atriviolacea</name>
    <dbReference type="NCBI Taxonomy" id="2495579"/>
    <lineage>
        <taxon>Bacteria</taxon>
        <taxon>Pseudomonadati</taxon>
        <taxon>Pseudomonadota</taxon>
        <taxon>Betaproteobacteria</taxon>
        <taxon>Burkholderiales</taxon>
        <taxon>Oxalobacteraceae</taxon>
        <taxon>Telluria group</taxon>
        <taxon>Massilia</taxon>
    </lineage>
</organism>
<name>A0A430HSQ0_9BURK</name>
<evidence type="ECO:0000313" key="2">
    <source>
        <dbReference type="Proteomes" id="UP000278085"/>
    </source>
</evidence>
<protein>
    <recommendedName>
        <fullName evidence="3">Type VI secretion protein</fullName>
    </recommendedName>
</protein>
<gene>
    <name evidence="1" type="ORF">EJB06_05195</name>
</gene>
<reference evidence="1 2" key="1">
    <citation type="submission" date="2018-12" db="EMBL/GenBank/DDBJ databases">
        <authorList>
            <person name="Yang E."/>
        </authorList>
    </citation>
    <scope>NUCLEOTIDE SEQUENCE [LARGE SCALE GENOMIC DNA]</scope>
    <source>
        <strain evidence="1 2">SOD</strain>
    </source>
</reference>
<sequence length="172" mass="18335">MNNPILVLPRVLLPLLAAGLLGGCGAVAGARALVGMDPRPVKPDWTTLAIAAADDANTNSALAVDVVLVKDKAVLDSLAAMSAAKYFAARTELQRTFPEAFTVLAVEITPGQVIQLDERRFARERVWAALAYANYANPGEHRERLLLTSRGYVLQLNAQGFVASDIKPGAAR</sequence>
<dbReference type="Proteomes" id="UP000278085">
    <property type="component" value="Unassembled WGS sequence"/>
</dbReference>
<evidence type="ECO:0000313" key="1">
    <source>
        <dbReference type="EMBL" id="RSZ60509.1"/>
    </source>
</evidence>
<dbReference type="RefSeq" id="WP_126072918.1">
    <property type="nucleotide sequence ID" value="NZ_CP051166.1"/>
</dbReference>
<dbReference type="EMBL" id="RXLQ01000002">
    <property type="protein sequence ID" value="RSZ60509.1"/>
    <property type="molecule type" value="Genomic_DNA"/>
</dbReference>
<accession>A0A430HSQ0</accession>
<dbReference type="OrthoDB" id="8588447at2"/>
<comment type="caution">
    <text evidence="1">The sequence shown here is derived from an EMBL/GenBank/DDBJ whole genome shotgun (WGS) entry which is preliminary data.</text>
</comment>
<dbReference type="AlphaFoldDB" id="A0A430HSQ0"/>
<evidence type="ECO:0008006" key="3">
    <source>
        <dbReference type="Google" id="ProtNLM"/>
    </source>
</evidence>
<keyword evidence="2" id="KW-1185">Reference proteome</keyword>
<proteinExistence type="predicted"/>